<feature type="transmembrane region" description="Helical" evidence="2">
    <location>
        <begin position="68"/>
        <end position="93"/>
    </location>
</feature>
<dbReference type="Proteomes" id="UP000588098">
    <property type="component" value="Unassembled WGS sequence"/>
</dbReference>
<accession>A0A7W9QDI9</accession>
<keyword evidence="4" id="KW-1185">Reference proteome</keyword>
<evidence type="ECO:0000256" key="2">
    <source>
        <dbReference type="SAM" id="Phobius"/>
    </source>
</evidence>
<keyword evidence="2" id="KW-0812">Transmembrane</keyword>
<feature type="transmembrane region" description="Helical" evidence="2">
    <location>
        <begin position="200"/>
        <end position="218"/>
    </location>
</feature>
<feature type="transmembrane region" description="Helical" evidence="2">
    <location>
        <begin position="174"/>
        <end position="193"/>
    </location>
</feature>
<comment type="caution">
    <text evidence="3">The sequence shown here is derived from an EMBL/GenBank/DDBJ whole genome shotgun (WGS) entry which is preliminary data.</text>
</comment>
<sequence length="219" mass="22494">MVPTGTKSESTPRSASPAVPPALTARDTPAAHGDAPCGTPAHLAGPGRPGRRHGSTRRGRLRRAGDSAYGLLLLGRNLVMALFVLVIVVAGVWTSWGTAQHATFTKGKERGTLTVASCHRDWCAGPFAARDTSGTDHHSVRIDATVIDGKGQHLPVVLKPGTHEAVRTGAPGLLYAWAPLGGALLLASVLLAGGLRMCRAAWATGLAGLGLLGAAFALL</sequence>
<dbReference type="RefSeq" id="WP_312867037.1">
    <property type="nucleotide sequence ID" value="NZ_JACHJL010000015.1"/>
</dbReference>
<name>A0A7W9QDI9_9ACTN</name>
<keyword evidence="2" id="KW-0472">Membrane</keyword>
<gene>
    <name evidence="3" type="ORF">FHS42_005379</name>
</gene>
<feature type="compositionally biased region" description="Basic residues" evidence="1">
    <location>
        <begin position="49"/>
        <end position="60"/>
    </location>
</feature>
<reference evidence="3 4" key="1">
    <citation type="submission" date="2020-08" db="EMBL/GenBank/DDBJ databases">
        <title>Genomic Encyclopedia of Type Strains, Phase III (KMG-III): the genomes of soil and plant-associated and newly described type strains.</title>
        <authorList>
            <person name="Whitman W."/>
        </authorList>
    </citation>
    <scope>NUCLEOTIDE SEQUENCE [LARGE SCALE GENOMIC DNA]</scope>
    <source>
        <strain evidence="3 4">CECT 8305</strain>
    </source>
</reference>
<feature type="compositionally biased region" description="Polar residues" evidence="1">
    <location>
        <begin position="1"/>
        <end position="14"/>
    </location>
</feature>
<evidence type="ECO:0000313" key="4">
    <source>
        <dbReference type="Proteomes" id="UP000588098"/>
    </source>
</evidence>
<proteinExistence type="predicted"/>
<protein>
    <submittedName>
        <fullName evidence="3">Uncharacterized protein</fullName>
    </submittedName>
</protein>
<organism evidence="3 4">
    <name type="scientific">Streptomyces zagrosensis</name>
    <dbReference type="NCBI Taxonomy" id="1042984"/>
    <lineage>
        <taxon>Bacteria</taxon>
        <taxon>Bacillati</taxon>
        <taxon>Actinomycetota</taxon>
        <taxon>Actinomycetes</taxon>
        <taxon>Kitasatosporales</taxon>
        <taxon>Streptomycetaceae</taxon>
        <taxon>Streptomyces</taxon>
    </lineage>
</organism>
<keyword evidence="2" id="KW-1133">Transmembrane helix</keyword>
<dbReference type="EMBL" id="JACHJL010000015">
    <property type="protein sequence ID" value="MBB5938291.1"/>
    <property type="molecule type" value="Genomic_DNA"/>
</dbReference>
<dbReference type="AlphaFoldDB" id="A0A7W9QDI9"/>
<evidence type="ECO:0000313" key="3">
    <source>
        <dbReference type="EMBL" id="MBB5938291.1"/>
    </source>
</evidence>
<feature type="region of interest" description="Disordered" evidence="1">
    <location>
        <begin position="1"/>
        <end position="60"/>
    </location>
</feature>
<evidence type="ECO:0000256" key="1">
    <source>
        <dbReference type="SAM" id="MobiDB-lite"/>
    </source>
</evidence>